<reference evidence="4" key="1">
    <citation type="submission" date="2019-11" db="EMBL/GenBank/DDBJ databases">
        <title>Complete mitogenomes of the chlorophyte green algae Scherffelia dubia and Tetraselmis sp. CCMP 881 (Chlorodendrophyceae).</title>
        <authorList>
            <person name="Turmel M."/>
            <person name="Otis C."/>
            <person name="de Cambiaire J.-C."/>
            <person name="Lemieux C."/>
        </authorList>
    </citation>
    <scope>NUCLEOTIDE SEQUENCE</scope>
</reference>
<dbReference type="Gene3D" id="3.40.50.10490">
    <property type="entry name" value="Glucose-6-phosphate isomerase like protein, domain 1"/>
    <property type="match status" value="2"/>
</dbReference>
<keyword evidence="4" id="KW-0496">Mitochondrion</keyword>
<dbReference type="Pfam" id="PF00318">
    <property type="entry name" value="Ribosomal_S2"/>
    <property type="match status" value="2"/>
</dbReference>
<accession>A0A650AR87</accession>
<dbReference type="EMBL" id="MN642088">
    <property type="protein sequence ID" value="QGP70664.1"/>
    <property type="molecule type" value="Genomic_DNA"/>
</dbReference>
<evidence type="ECO:0000256" key="3">
    <source>
        <dbReference type="ARBA" id="ARBA00023274"/>
    </source>
</evidence>
<dbReference type="CDD" id="cd01425">
    <property type="entry name" value="RPS2"/>
    <property type="match status" value="1"/>
</dbReference>
<dbReference type="InterPro" id="IPR001865">
    <property type="entry name" value="Ribosomal_uS2"/>
</dbReference>
<dbReference type="InterPro" id="IPR018130">
    <property type="entry name" value="Ribosomal_uS2_CS"/>
</dbReference>
<evidence type="ECO:0000256" key="2">
    <source>
        <dbReference type="ARBA" id="ARBA00022980"/>
    </source>
</evidence>
<sequence>MLTKQSKKKFISKKNIDLRTTLEQKIKNLGSSGSESLISGAKAGSPQKSRLISMEKRETIKVEIPTTLVMTDKYWPSDKIHSNLSAFLGEKMCTPSMFFSILESRPDSQIINPEKSFISLYQVLKFLRHFVSQSKKSTRKILFLNTYPEFNTLNSFSALQCNQPYVNNKWVGGALTNWKQISDTIKRYLYERYSTRIKKRSFEKRHMTFQGFDPCEVHTYNQQSKLNKLRLVFESWRSSENSYSTLKLSQTKLYITSARNSSRGLQSLSKELSKRLTSKAHLTPTVRNKNRIPSNMVQFLSHEGASTYIRPKLLIVLNPDANQIAIKEARLLKIPVIAFVSSETNREGITYPIIGNNKNLWFVFLCLNWMTKIMSTIKTKKMKRTTFTSKNEF</sequence>
<comment type="similarity">
    <text evidence="1">Belongs to the universal ribosomal protein uS2 family.</text>
</comment>
<protein>
    <submittedName>
        <fullName evidence="4">Ribosomal protein S2</fullName>
    </submittedName>
</protein>
<dbReference type="RefSeq" id="YP_009720861.1">
    <property type="nucleotide sequence ID" value="NC_045363.1"/>
</dbReference>
<proteinExistence type="inferred from homology"/>
<keyword evidence="3" id="KW-0687">Ribonucleoprotein</keyword>
<gene>
    <name evidence="4" type="primary">rps2</name>
</gene>
<dbReference type="InterPro" id="IPR023591">
    <property type="entry name" value="Ribosomal_uS2_flav_dom_sf"/>
</dbReference>
<dbReference type="GO" id="GO:0006412">
    <property type="term" value="P:translation"/>
    <property type="evidence" value="ECO:0007669"/>
    <property type="project" value="InterPro"/>
</dbReference>
<geneLocation type="mitochondrion" evidence="4"/>
<dbReference type="PANTHER" id="PTHR12534:SF0">
    <property type="entry name" value="SMALL RIBOSOMAL SUBUNIT PROTEIN US2M"/>
    <property type="match status" value="1"/>
</dbReference>
<dbReference type="GeneID" id="42909372"/>
<dbReference type="AlphaFoldDB" id="A0A650AR87"/>
<dbReference type="Gene3D" id="1.10.287.610">
    <property type="entry name" value="Helix hairpin bin"/>
    <property type="match status" value="1"/>
</dbReference>
<organism evidence="4">
    <name type="scientific">Scherffelia dubia</name>
    <name type="common">Green alga</name>
    <name type="synonym">Chlamydomonas dubia</name>
    <dbReference type="NCBI Taxonomy" id="3190"/>
    <lineage>
        <taxon>Eukaryota</taxon>
        <taxon>Viridiplantae</taxon>
        <taxon>Chlorophyta</taxon>
        <taxon>core chlorophytes</taxon>
        <taxon>Chlorodendrophyceae</taxon>
        <taxon>Chlorodendrales</taxon>
        <taxon>Chlorodendraceae</taxon>
        <taxon>Scherffelia</taxon>
    </lineage>
</organism>
<dbReference type="SUPFAM" id="SSF52313">
    <property type="entry name" value="Ribosomal protein S2"/>
    <property type="match status" value="1"/>
</dbReference>
<dbReference type="HAMAP" id="MF_00291_B">
    <property type="entry name" value="Ribosomal_uS2_B"/>
    <property type="match status" value="1"/>
</dbReference>
<evidence type="ECO:0000256" key="1">
    <source>
        <dbReference type="ARBA" id="ARBA00006242"/>
    </source>
</evidence>
<dbReference type="GO" id="GO:0003735">
    <property type="term" value="F:structural constituent of ribosome"/>
    <property type="evidence" value="ECO:0007669"/>
    <property type="project" value="InterPro"/>
</dbReference>
<dbReference type="PROSITE" id="PS00963">
    <property type="entry name" value="RIBOSOMAL_S2_2"/>
    <property type="match status" value="1"/>
</dbReference>
<evidence type="ECO:0000313" key="4">
    <source>
        <dbReference type="EMBL" id="QGP70664.1"/>
    </source>
</evidence>
<dbReference type="InterPro" id="IPR005706">
    <property type="entry name" value="Ribosomal_uS2_bac/mit/plastid"/>
</dbReference>
<keyword evidence="2 4" id="KW-0689">Ribosomal protein</keyword>
<dbReference type="GO" id="GO:0005763">
    <property type="term" value="C:mitochondrial small ribosomal subunit"/>
    <property type="evidence" value="ECO:0007669"/>
    <property type="project" value="TreeGrafter"/>
</dbReference>
<name>A0A650AR87_SCHDU</name>
<dbReference type="PANTHER" id="PTHR12534">
    <property type="entry name" value="30S RIBOSOMAL PROTEIN S2 PROKARYOTIC AND ORGANELLAR"/>
    <property type="match status" value="1"/>
</dbReference>